<organism evidence="1">
    <name type="scientific">Anopheles braziliensis</name>
    <dbReference type="NCBI Taxonomy" id="58242"/>
    <lineage>
        <taxon>Eukaryota</taxon>
        <taxon>Metazoa</taxon>
        <taxon>Ecdysozoa</taxon>
        <taxon>Arthropoda</taxon>
        <taxon>Hexapoda</taxon>
        <taxon>Insecta</taxon>
        <taxon>Pterygota</taxon>
        <taxon>Neoptera</taxon>
        <taxon>Endopterygota</taxon>
        <taxon>Diptera</taxon>
        <taxon>Nematocera</taxon>
        <taxon>Culicoidea</taxon>
        <taxon>Culicidae</taxon>
        <taxon>Anophelinae</taxon>
        <taxon>Anopheles</taxon>
    </lineage>
</organism>
<sequence>MALRSWLTVAAATTSDLSAERNGKLIIVPLSLSLWLDQYLHFYHRNNRRGVGNSWPVVQLIVAIEFRPKRASSEREVVCSTEEAPDNNRVRFDCRCCSQRHGRLSGS</sequence>
<dbReference type="AlphaFoldDB" id="A0A2M3ZWX4"/>
<dbReference type="EMBL" id="GGFM01012244">
    <property type="protein sequence ID" value="MBW32995.1"/>
    <property type="molecule type" value="Transcribed_RNA"/>
</dbReference>
<name>A0A2M3ZWX4_9DIPT</name>
<accession>A0A2M3ZWX4</accession>
<reference evidence="1" key="1">
    <citation type="submission" date="2018-01" db="EMBL/GenBank/DDBJ databases">
        <title>An insight into the sialome of Amazonian anophelines.</title>
        <authorList>
            <person name="Ribeiro J.M."/>
            <person name="Scarpassa V."/>
            <person name="Calvo E."/>
        </authorList>
    </citation>
    <scope>NUCLEOTIDE SEQUENCE</scope>
    <source>
        <tissue evidence="1">Salivary glands</tissue>
    </source>
</reference>
<protein>
    <submittedName>
        <fullName evidence="1">Putative secreted peptide</fullName>
    </submittedName>
</protein>
<evidence type="ECO:0000313" key="1">
    <source>
        <dbReference type="EMBL" id="MBW32995.1"/>
    </source>
</evidence>
<proteinExistence type="predicted"/>